<evidence type="ECO:0000256" key="8">
    <source>
        <dbReference type="ARBA" id="ARBA00023288"/>
    </source>
</evidence>
<evidence type="ECO:0000256" key="9">
    <source>
        <dbReference type="SAM" id="SignalP"/>
    </source>
</evidence>
<feature type="signal peptide" evidence="9">
    <location>
        <begin position="1"/>
        <end position="20"/>
    </location>
</feature>
<dbReference type="AlphaFoldDB" id="A0A8B8HTP4"/>
<keyword evidence="8" id="KW-0449">Lipoprotein</keyword>
<protein>
    <submittedName>
        <fullName evidence="11">Uncharacterized protein LOC113394808</fullName>
    </submittedName>
</protein>
<keyword evidence="6" id="KW-0472">Membrane</keyword>
<reference evidence="11" key="1">
    <citation type="submission" date="2025-08" db="UniProtKB">
        <authorList>
            <consortium name="RefSeq"/>
        </authorList>
    </citation>
    <scope>IDENTIFICATION</scope>
    <source>
        <tissue evidence="11">Whole body</tissue>
    </source>
</reference>
<evidence type="ECO:0000256" key="2">
    <source>
        <dbReference type="ARBA" id="ARBA00022622"/>
    </source>
</evidence>
<dbReference type="InterPro" id="IPR045860">
    <property type="entry name" value="Snake_toxin-like_sf"/>
</dbReference>
<evidence type="ECO:0000313" key="10">
    <source>
        <dbReference type="Proteomes" id="UP001652626"/>
    </source>
</evidence>
<gene>
    <name evidence="11" type="primary">LOC113394808</name>
</gene>
<evidence type="ECO:0000256" key="6">
    <source>
        <dbReference type="ARBA" id="ARBA00023136"/>
    </source>
</evidence>
<feature type="chain" id="PRO_5045113621" evidence="9">
    <location>
        <begin position="21"/>
        <end position="144"/>
    </location>
</feature>
<sequence>MKCYGLGLLTLFGLIHYGSTILCYECNSASNSMCSDAVLPDSMKRNCSDHDRGVSHTLCRKMIQHVDYGINGHLPESRVIRGCGWDDTRYKGVCYHRSGYGGRQEVCSCFTDLCNGASDFSSHPHIVVSFILICVFKSLNNNIF</sequence>
<dbReference type="GO" id="GO:0030431">
    <property type="term" value="P:sleep"/>
    <property type="evidence" value="ECO:0007669"/>
    <property type="project" value="InterPro"/>
</dbReference>
<keyword evidence="5" id="KW-1133">Transmembrane helix</keyword>
<dbReference type="OrthoDB" id="6496929at2759"/>
<dbReference type="OMA" id="GGRANVC"/>
<dbReference type="InterPro" id="IPR031424">
    <property type="entry name" value="QVR-like"/>
</dbReference>
<dbReference type="PANTHER" id="PTHR33562:SF14">
    <property type="entry name" value="PROTEIN QUIVER"/>
    <property type="match status" value="1"/>
</dbReference>
<evidence type="ECO:0000256" key="4">
    <source>
        <dbReference type="ARBA" id="ARBA00022729"/>
    </source>
</evidence>
<evidence type="ECO:0000256" key="5">
    <source>
        <dbReference type="ARBA" id="ARBA00022989"/>
    </source>
</evidence>
<keyword evidence="2" id="KW-0336">GPI-anchor</keyword>
<dbReference type="GO" id="GO:0032222">
    <property type="term" value="P:regulation of synaptic transmission, cholinergic"/>
    <property type="evidence" value="ECO:0007669"/>
    <property type="project" value="InterPro"/>
</dbReference>
<keyword evidence="7" id="KW-0325">Glycoprotein</keyword>
<dbReference type="GeneID" id="113394808"/>
<dbReference type="PANTHER" id="PTHR33562">
    <property type="entry name" value="ATILLA, ISOFORM B-RELATED-RELATED"/>
    <property type="match status" value="1"/>
</dbReference>
<dbReference type="Proteomes" id="UP001652626">
    <property type="component" value="Chromosome 17"/>
</dbReference>
<keyword evidence="4 9" id="KW-0732">Signal</keyword>
<keyword evidence="3" id="KW-0812">Transmembrane</keyword>
<dbReference type="SUPFAM" id="SSF57302">
    <property type="entry name" value="Snake toxin-like"/>
    <property type="match status" value="1"/>
</dbReference>
<comment type="subcellular location">
    <subcellularLocation>
        <location evidence="1">Membrane</location>
        <topology evidence="1">Lipid-anchor</topology>
        <topology evidence="1">GPI-anchor</topology>
    </subcellularLocation>
</comment>
<evidence type="ECO:0000256" key="3">
    <source>
        <dbReference type="ARBA" id="ARBA00022692"/>
    </source>
</evidence>
<dbReference type="RefSeq" id="XP_026488025.2">
    <property type="nucleotide sequence ID" value="XM_026632240.2"/>
</dbReference>
<organism evidence="10 11">
    <name type="scientific">Vanessa tameamea</name>
    <name type="common">Kamehameha butterfly</name>
    <dbReference type="NCBI Taxonomy" id="334116"/>
    <lineage>
        <taxon>Eukaryota</taxon>
        <taxon>Metazoa</taxon>
        <taxon>Ecdysozoa</taxon>
        <taxon>Arthropoda</taxon>
        <taxon>Hexapoda</taxon>
        <taxon>Insecta</taxon>
        <taxon>Pterygota</taxon>
        <taxon>Neoptera</taxon>
        <taxon>Endopterygota</taxon>
        <taxon>Lepidoptera</taxon>
        <taxon>Glossata</taxon>
        <taxon>Ditrysia</taxon>
        <taxon>Papilionoidea</taxon>
        <taxon>Nymphalidae</taxon>
        <taxon>Nymphalinae</taxon>
        <taxon>Vanessa</taxon>
    </lineage>
</organism>
<proteinExistence type="predicted"/>
<name>A0A8B8HTP4_VANTA</name>
<keyword evidence="10" id="KW-1185">Reference proteome</keyword>
<dbReference type="GO" id="GO:0098552">
    <property type="term" value="C:side of membrane"/>
    <property type="evidence" value="ECO:0007669"/>
    <property type="project" value="UniProtKB-KW"/>
</dbReference>
<accession>A0A8B8HTP4</accession>
<dbReference type="InterPro" id="IPR050975">
    <property type="entry name" value="Sleep_regulator"/>
</dbReference>
<evidence type="ECO:0000256" key="7">
    <source>
        <dbReference type="ARBA" id="ARBA00023180"/>
    </source>
</evidence>
<evidence type="ECO:0000313" key="11">
    <source>
        <dbReference type="RefSeq" id="XP_026488025.2"/>
    </source>
</evidence>
<dbReference type="Pfam" id="PF17064">
    <property type="entry name" value="QVR"/>
    <property type="match status" value="1"/>
</dbReference>
<evidence type="ECO:0000256" key="1">
    <source>
        <dbReference type="ARBA" id="ARBA00004589"/>
    </source>
</evidence>